<comment type="caution">
    <text evidence="1">The sequence shown here is derived from an EMBL/GenBank/DDBJ whole genome shotgun (WGS) entry which is preliminary data.</text>
</comment>
<name>A0A0F4VLA3_9HYPH</name>
<reference evidence="1 2" key="1">
    <citation type="journal article" date="2015" name="Phytopathology">
        <title>Genomes of Candidatus Liberibacter solanacearum haplotype A from New Zealand and the USA suggest significant genome plasticity in the species.</title>
        <authorList>
            <person name="Thompson S.M."/>
            <person name="Johnson C.P."/>
            <person name="Lu A.Y."/>
            <person name="Frampton R.A."/>
            <person name="Sullivan K.L."/>
            <person name="Fiers M.W."/>
            <person name="Crowhurst R.N."/>
            <person name="Pitman A.R."/>
            <person name="Scott I."/>
            <person name="Gudmestad N.C."/>
            <person name="Smith G.R."/>
        </authorList>
    </citation>
    <scope>NUCLEOTIDE SEQUENCE [LARGE SCALE GENOMIC DNA]</scope>
    <source>
        <strain evidence="1 2">LsoNZ1</strain>
    </source>
</reference>
<dbReference type="AlphaFoldDB" id="A0A0F4VLA3"/>
<dbReference type="EMBL" id="JMTK01000002">
    <property type="protein sequence ID" value="KJZ82241.1"/>
    <property type="molecule type" value="Genomic_DNA"/>
</dbReference>
<organism evidence="1 2">
    <name type="scientific">Candidatus Liberibacter solanacearum</name>
    <dbReference type="NCBI Taxonomy" id="556287"/>
    <lineage>
        <taxon>Bacteria</taxon>
        <taxon>Pseudomonadati</taxon>
        <taxon>Pseudomonadota</taxon>
        <taxon>Alphaproteobacteria</taxon>
        <taxon>Hyphomicrobiales</taxon>
        <taxon>Rhizobiaceae</taxon>
        <taxon>Liberibacter</taxon>
    </lineage>
</organism>
<gene>
    <name evidence="1" type="ORF">DJ66_0985</name>
</gene>
<dbReference type="PATRIC" id="fig|556287.9.peg.1007"/>
<accession>A0A0F4VLA3</accession>
<keyword evidence="2" id="KW-1185">Reference proteome</keyword>
<dbReference type="Proteomes" id="UP000033731">
    <property type="component" value="Unassembled WGS sequence"/>
</dbReference>
<sequence length="39" mass="4458">MTPALSEPIKKISCFIIRFSLTKDTPNSQIDGMNRYILD</sequence>
<proteinExistence type="predicted"/>
<evidence type="ECO:0000313" key="2">
    <source>
        <dbReference type="Proteomes" id="UP000033731"/>
    </source>
</evidence>
<protein>
    <submittedName>
        <fullName evidence="1">Uncharacterized protein</fullName>
    </submittedName>
</protein>
<evidence type="ECO:0000313" key="1">
    <source>
        <dbReference type="EMBL" id="KJZ82241.1"/>
    </source>
</evidence>